<dbReference type="AlphaFoldDB" id="A0A6T9Y2I8"/>
<protein>
    <submittedName>
        <fullName evidence="2">Uncharacterized protein</fullName>
    </submittedName>
</protein>
<keyword evidence="1" id="KW-0812">Transmembrane</keyword>
<name>A0A6T9Y2I8_ALTMA</name>
<evidence type="ECO:0000313" key="2">
    <source>
        <dbReference type="EMBL" id="CAB9494496.1"/>
    </source>
</evidence>
<feature type="transmembrane region" description="Helical" evidence="1">
    <location>
        <begin position="37"/>
        <end position="57"/>
    </location>
</feature>
<feature type="transmembrane region" description="Helical" evidence="1">
    <location>
        <begin position="98"/>
        <end position="118"/>
    </location>
</feature>
<dbReference type="Proteomes" id="UP000509458">
    <property type="component" value="Chromosome"/>
</dbReference>
<dbReference type="RefSeq" id="WP_179983848.1">
    <property type="nucleotide sequence ID" value="NZ_LR812090.1"/>
</dbReference>
<reference evidence="2 3" key="1">
    <citation type="submission" date="2020-06" db="EMBL/GenBank/DDBJ databases">
        <authorList>
            <person name="Duchaud E."/>
        </authorList>
    </citation>
    <scope>NUCLEOTIDE SEQUENCE [LARGE SCALE GENOMIC DNA]</scope>
    <source>
        <strain evidence="2">Alteromonas fortis</strain>
    </source>
</reference>
<feature type="transmembrane region" description="Helical" evidence="1">
    <location>
        <begin position="69"/>
        <end position="92"/>
    </location>
</feature>
<keyword evidence="1" id="KW-1133">Transmembrane helix</keyword>
<feature type="transmembrane region" description="Helical" evidence="1">
    <location>
        <begin position="12"/>
        <end position="31"/>
    </location>
</feature>
<keyword evidence="1" id="KW-0472">Membrane</keyword>
<dbReference type="EMBL" id="LR812090">
    <property type="protein sequence ID" value="CAB9494496.1"/>
    <property type="molecule type" value="Genomic_DNA"/>
</dbReference>
<sequence length="129" mass="14311">MKALLVKYILHIDGFAGTSVGLLLLFFQDIASDFYQLPKGLILFLAGANVCYGIYALRLALICNRSLKVVTGLAIANFLWAIVCVGVILIYFEQASMFALLFIGAECIFVAIFGLCEWRCRFILVSRSD</sequence>
<evidence type="ECO:0000313" key="3">
    <source>
        <dbReference type="Proteomes" id="UP000509458"/>
    </source>
</evidence>
<evidence type="ECO:0000256" key="1">
    <source>
        <dbReference type="SAM" id="Phobius"/>
    </source>
</evidence>
<proteinExistence type="predicted"/>
<accession>A0A6T9Y2I8</accession>
<gene>
    <name evidence="2" type="ORF">ALFOR1_31486</name>
</gene>
<organism evidence="2 3">
    <name type="scientific">Alteromonas macleodii</name>
    <name type="common">Pseudoalteromonas macleodii</name>
    <dbReference type="NCBI Taxonomy" id="28108"/>
    <lineage>
        <taxon>Bacteria</taxon>
        <taxon>Pseudomonadati</taxon>
        <taxon>Pseudomonadota</taxon>
        <taxon>Gammaproteobacteria</taxon>
        <taxon>Alteromonadales</taxon>
        <taxon>Alteromonadaceae</taxon>
        <taxon>Alteromonas/Salinimonas group</taxon>
        <taxon>Alteromonas</taxon>
    </lineage>
</organism>